<keyword evidence="3" id="KW-1003">Cell membrane</keyword>
<evidence type="ECO:0000313" key="11">
    <source>
        <dbReference type="Proteomes" id="UP000092839"/>
    </source>
</evidence>
<sequence>MTAALSSQGILPLALLAPFVGALILPLVHKMPNLREAVTLVTAAALCLLVVCLLGPVLDGARPELTVIDVIPGLTVAFKVEPLGMLFALIASSLWFVNSVYSIGYMRANDEPRQTTFYVCFAVALGSTIGIAFAKNLFTLFLFYEALTLSTYPLVIHRRNEEAVRAGRTYLVLLLGTSLLLFLPAIIATWVLAGTLDFRPGGILPAGLSAPIIAALLALYVFGIGKAAVMPLHRWLPAAMVAPTPVSALLHAVAVVKAGVFSILKVAVLVFGVDTLGAAGQSAWLTVVAGTTILVASIIALKQDNLKRRLAYSTISQLSYVVLGVAILAPISVAGAAMHIAAHAFSKITLFFAAGSIYTAAHLTEVSQLDGIGRRMPWTMGAFTIGALGMIGVPPTAGFLGKWFILTGAMQTANWLAVAVIFVSTILNAGYFLPIVYRAFFCEPVGGHDKSGEAPWPIVVALTATAIGTILMFLFPDIPFALAKLLSGR</sequence>
<feature type="transmembrane region" description="Helical" evidence="8">
    <location>
        <begin position="283"/>
        <end position="301"/>
    </location>
</feature>
<evidence type="ECO:0000256" key="6">
    <source>
        <dbReference type="ARBA" id="ARBA00023136"/>
    </source>
</evidence>
<evidence type="ECO:0000256" key="5">
    <source>
        <dbReference type="ARBA" id="ARBA00022989"/>
    </source>
</evidence>
<feature type="transmembrane region" description="Helical" evidence="8">
    <location>
        <begin position="6"/>
        <end position="25"/>
    </location>
</feature>
<feature type="domain" description="NADH:quinone oxidoreductase/Mrp antiporter transmembrane" evidence="9">
    <location>
        <begin position="134"/>
        <end position="426"/>
    </location>
</feature>
<dbReference type="OrthoDB" id="9811798at2"/>
<evidence type="ECO:0000313" key="10">
    <source>
        <dbReference type="EMBL" id="ANV99518.1"/>
    </source>
</evidence>
<organism evidence="10 11">
    <name type="scientific">Bradyrhizobium icense</name>
    <dbReference type="NCBI Taxonomy" id="1274631"/>
    <lineage>
        <taxon>Bacteria</taxon>
        <taxon>Pseudomonadati</taxon>
        <taxon>Pseudomonadota</taxon>
        <taxon>Alphaproteobacteria</taxon>
        <taxon>Hyphomicrobiales</taxon>
        <taxon>Nitrobacteraceae</taxon>
        <taxon>Bradyrhizobium</taxon>
    </lineage>
</organism>
<proteinExistence type="inferred from homology"/>
<feature type="transmembrane region" description="Helical" evidence="8">
    <location>
        <begin position="321"/>
        <end position="342"/>
    </location>
</feature>
<keyword evidence="6 8" id="KW-0472">Membrane</keyword>
<feature type="transmembrane region" description="Helical" evidence="8">
    <location>
        <begin position="413"/>
        <end position="433"/>
    </location>
</feature>
<dbReference type="RefSeq" id="WP_065726820.1">
    <property type="nucleotide sequence ID" value="NZ_CP016428.1"/>
</dbReference>
<name>A0A1B1U9S1_9BRAD</name>
<evidence type="ECO:0000256" key="2">
    <source>
        <dbReference type="ARBA" id="ARBA00005346"/>
    </source>
</evidence>
<evidence type="ECO:0000259" key="9">
    <source>
        <dbReference type="Pfam" id="PF00361"/>
    </source>
</evidence>
<evidence type="ECO:0000256" key="1">
    <source>
        <dbReference type="ARBA" id="ARBA00004651"/>
    </source>
</evidence>
<dbReference type="EMBL" id="CP016428">
    <property type="protein sequence ID" value="ANV99518.1"/>
    <property type="molecule type" value="Genomic_DNA"/>
</dbReference>
<keyword evidence="11" id="KW-1185">Reference proteome</keyword>
<feature type="transmembrane region" description="Helical" evidence="8">
    <location>
        <begin position="246"/>
        <end position="271"/>
    </location>
</feature>
<feature type="transmembrane region" description="Helical" evidence="8">
    <location>
        <begin position="378"/>
        <end position="401"/>
    </location>
</feature>
<dbReference type="AlphaFoldDB" id="A0A1B1U9S1"/>
<dbReference type="InterPro" id="IPR001750">
    <property type="entry name" value="ND/Mrp_TM"/>
</dbReference>
<dbReference type="Pfam" id="PF00361">
    <property type="entry name" value="Proton_antipo_M"/>
    <property type="match status" value="1"/>
</dbReference>
<feature type="transmembrane region" description="Helical" evidence="8">
    <location>
        <begin position="140"/>
        <end position="157"/>
    </location>
</feature>
<evidence type="ECO:0000256" key="7">
    <source>
        <dbReference type="RuleBase" id="RU000320"/>
    </source>
</evidence>
<feature type="transmembrane region" description="Helical" evidence="8">
    <location>
        <begin position="37"/>
        <end position="58"/>
    </location>
</feature>
<evidence type="ECO:0000256" key="4">
    <source>
        <dbReference type="ARBA" id="ARBA00022692"/>
    </source>
</evidence>
<feature type="transmembrane region" description="Helical" evidence="8">
    <location>
        <begin position="454"/>
        <end position="475"/>
    </location>
</feature>
<keyword evidence="5 8" id="KW-1133">Transmembrane helix</keyword>
<feature type="transmembrane region" description="Helical" evidence="8">
    <location>
        <begin position="83"/>
        <end position="103"/>
    </location>
</feature>
<dbReference type="GO" id="GO:0005886">
    <property type="term" value="C:plasma membrane"/>
    <property type="evidence" value="ECO:0007669"/>
    <property type="project" value="UniProtKB-SubCell"/>
</dbReference>
<dbReference type="KEGG" id="bic:LMTR13_04315"/>
<dbReference type="Proteomes" id="UP000092839">
    <property type="component" value="Chromosome"/>
</dbReference>
<feature type="transmembrane region" description="Helical" evidence="8">
    <location>
        <begin position="169"/>
        <end position="191"/>
    </location>
</feature>
<feature type="transmembrane region" description="Helical" evidence="8">
    <location>
        <begin position="203"/>
        <end position="225"/>
    </location>
</feature>
<dbReference type="PANTHER" id="PTHR42703:SF1">
    <property type="entry name" value="NA(+)_H(+) ANTIPORTER SUBUNIT D1"/>
    <property type="match status" value="1"/>
</dbReference>
<reference evidence="10 11" key="1">
    <citation type="submission" date="2016-07" db="EMBL/GenBank/DDBJ databases">
        <title>Complete genome sequence of Bradyrhizobium icense LMTR 13T, a potential inoculant strain isolated from lima bean (Phaseolus lunatus) in Peru.</title>
        <authorList>
            <person name="Ormeno-Orrillo E."/>
            <person name="Duran D."/>
            <person name="Rogel M.A."/>
            <person name="Rey L."/>
            <person name="Imperial J."/>
            <person name="Ruiz-Argueso T."/>
            <person name="Martinez-Romero E."/>
        </authorList>
    </citation>
    <scope>NUCLEOTIDE SEQUENCE [LARGE SCALE GENOMIC DNA]</scope>
    <source>
        <strain evidence="10 11">LMTR 13</strain>
    </source>
</reference>
<keyword evidence="4 7" id="KW-0812">Transmembrane</keyword>
<accession>A0A1B1U9S1</accession>
<protein>
    <submittedName>
        <fullName evidence="10">Cation:proton antiporter</fullName>
    </submittedName>
</protein>
<gene>
    <name evidence="10" type="ORF">LMTR13_04315</name>
</gene>
<dbReference type="PANTHER" id="PTHR42703">
    <property type="entry name" value="NADH DEHYDROGENASE"/>
    <property type="match status" value="1"/>
</dbReference>
<dbReference type="STRING" id="1274631.LMTR13_04315"/>
<evidence type="ECO:0000256" key="3">
    <source>
        <dbReference type="ARBA" id="ARBA00022475"/>
    </source>
</evidence>
<dbReference type="PRINTS" id="PR01434">
    <property type="entry name" value="NADHDHGNASE5"/>
</dbReference>
<dbReference type="InterPro" id="IPR050586">
    <property type="entry name" value="CPA3_Na-H_Antiporter_D"/>
</dbReference>
<feature type="transmembrane region" description="Helical" evidence="8">
    <location>
        <begin position="115"/>
        <end position="134"/>
    </location>
</feature>
<comment type="subcellular location">
    <subcellularLocation>
        <location evidence="1">Cell membrane</location>
        <topology evidence="1">Multi-pass membrane protein</topology>
    </subcellularLocation>
    <subcellularLocation>
        <location evidence="7">Membrane</location>
        <topology evidence="7">Multi-pass membrane protein</topology>
    </subcellularLocation>
</comment>
<evidence type="ECO:0000256" key="8">
    <source>
        <dbReference type="SAM" id="Phobius"/>
    </source>
</evidence>
<comment type="similarity">
    <text evidence="2">Belongs to the CPA3 antiporters (TC 2.A.63) subunit D family.</text>
</comment>